<dbReference type="Proteomes" id="UP000799776">
    <property type="component" value="Unassembled WGS sequence"/>
</dbReference>
<protein>
    <submittedName>
        <fullName evidence="5">Carbohydrate-binding module family 18 protein</fullName>
    </submittedName>
</protein>
<feature type="disulfide bond" evidence="3">
    <location>
        <begin position="154"/>
        <end position="168"/>
    </location>
</feature>
<comment type="caution">
    <text evidence="3">Lacks conserved residue(s) required for the propagation of feature annotation.</text>
</comment>
<keyword evidence="1 3" id="KW-0147">Chitin-binding</keyword>
<dbReference type="Gene3D" id="3.30.60.10">
    <property type="entry name" value="Endochitinase-like"/>
    <property type="match status" value="3"/>
</dbReference>
<feature type="disulfide bond" evidence="3">
    <location>
        <begin position="16"/>
        <end position="30"/>
    </location>
</feature>
<dbReference type="InterPro" id="IPR001002">
    <property type="entry name" value="Chitin-bd_1"/>
</dbReference>
<evidence type="ECO:0000313" key="6">
    <source>
        <dbReference type="Proteomes" id="UP000799776"/>
    </source>
</evidence>
<feature type="non-terminal residue" evidence="5">
    <location>
        <position position="1"/>
    </location>
</feature>
<keyword evidence="2 3" id="KW-1015">Disulfide bond</keyword>
<feature type="disulfide bond" evidence="3">
    <location>
        <begin position="11"/>
        <end position="23"/>
    </location>
</feature>
<gene>
    <name evidence="5" type="ORF">K490DRAFT_19787</name>
</gene>
<sequence length="182" mass="18363">NCGPQFGNQSCGGSDCCSQYGWCATSPTHCDPSTCQPPYSGPLSPCTTTTPQNHSSTIPLIDTCGPSQPNTRCPGAGPSGYFYRCCSAAGHCGPKNVLQAQSLYCDVAAGCQAGYGKCDVEGVPDGRPTGEVGTAGAGETCGPIVGRRCAEGLCCSGSNFCGVGGEFCGGANWCQGDWGVCD</sequence>
<feature type="domain" description="Chitin-binding type-1" evidence="4">
    <location>
        <begin position="138"/>
        <end position="182"/>
    </location>
</feature>
<dbReference type="PROSITE" id="PS50941">
    <property type="entry name" value="CHIT_BIND_I_2"/>
    <property type="match status" value="2"/>
</dbReference>
<dbReference type="EMBL" id="ML978714">
    <property type="protein sequence ID" value="KAF2089380.1"/>
    <property type="molecule type" value="Genomic_DNA"/>
</dbReference>
<organism evidence="5 6">
    <name type="scientific">Saccharata proteae CBS 121410</name>
    <dbReference type="NCBI Taxonomy" id="1314787"/>
    <lineage>
        <taxon>Eukaryota</taxon>
        <taxon>Fungi</taxon>
        <taxon>Dikarya</taxon>
        <taxon>Ascomycota</taxon>
        <taxon>Pezizomycotina</taxon>
        <taxon>Dothideomycetes</taxon>
        <taxon>Dothideomycetes incertae sedis</taxon>
        <taxon>Botryosphaeriales</taxon>
        <taxon>Saccharataceae</taxon>
        <taxon>Saccharata</taxon>
    </lineage>
</organism>
<feature type="disulfide bond" evidence="3">
    <location>
        <begin position="149"/>
        <end position="161"/>
    </location>
</feature>
<feature type="disulfide bond" evidence="3">
    <location>
        <begin position="2"/>
        <end position="17"/>
    </location>
</feature>
<dbReference type="Pfam" id="PF00187">
    <property type="entry name" value="Chitin_bind_1"/>
    <property type="match status" value="1"/>
</dbReference>
<dbReference type="PANTHER" id="PTHR47849:SF8">
    <property type="entry name" value="LECTIN"/>
    <property type="match status" value="1"/>
</dbReference>
<dbReference type="PANTHER" id="PTHR47849">
    <property type="entry name" value="CHITIN-BINDING LECTIN 1"/>
    <property type="match status" value="1"/>
</dbReference>
<keyword evidence="6" id="KW-1185">Reference proteome</keyword>
<accession>A0A6A5YEJ0</accession>
<reference evidence="5" key="1">
    <citation type="journal article" date="2020" name="Stud. Mycol.">
        <title>101 Dothideomycetes genomes: a test case for predicting lifestyles and emergence of pathogens.</title>
        <authorList>
            <person name="Haridas S."/>
            <person name="Albert R."/>
            <person name="Binder M."/>
            <person name="Bloem J."/>
            <person name="Labutti K."/>
            <person name="Salamov A."/>
            <person name="Andreopoulos B."/>
            <person name="Baker S."/>
            <person name="Barry K."/>
            <person name="Bills G."/>
            <person name="Bluhm B."/>
            <person name="Cannon C."/>
            <person name="Castanera R."/>
            <person name="Culley D."/>
            <person name="Daum C."/>
            <person name="Ezra D."/>
            <person name="Gonzalez J."/>
            <person name="Henrissat B."/>
            <person name="Kuo A."/>
            <person name="Liang C."/>
            <person name="Lipzen A."/>
            <person name="Lutzoni F."/>
            <person name="Magnuson J."/>
            <person name="Mondo S."/>
            <person name="Nolan M."/>
            <person name="Ohm R."/>
            <person name="Pangilinan J."/>
            <person name="Park H.-J."/>
            <person name="Ramirez L."/>
            <person name="Alfaro M."/>
            <person name="Sun H."/>
            <person name="Tritt A."/>
            <person name="Yoshinaga Y."/>
            <person name="Zwiers L.-H."/>
            <person name="Turgeon B."/>
            <person name="Goodwin S."/>
            <person name="Spatafora J."/>
            <person name="Crous P."/>
            <person name="Grigoriev I."/>
        </authorList>
    </citation>
    <scope>NUCLEOTIDE SEQUENCE</scope>
    <source>
        <strain evidence="5">CBS 121410</strain>
    </source>
</reference>
<dbReference type="GO" id="GO:0008061">
    <property type="term" value="F:chitin binding"/>
    <property type="evidence" value="ECO:0007669"/>
    <property type="project" value="UniProtKB-UniRule"/>
</dbReference>
<proteinExistence type="predicted"/>
<dbReference type="SMART" id="SM00270">
    <property type="entry name" value="ChtBD1"/>
    <property type="match status" value="2"/>
</dbReference>
<evidence type="ECO:0000256" key="3">
    <source>
        <dbReference type="PROSITE-ProRule" id="PRU00261"/>
    </source>
</evidence>
<feature type="domain" description="Chitin-binding type-1" evidence="4">
    <location>
        <begin position="1"/>
        <end position="48"/>
    </location>
</feature>
<name>A0A6A5YEJ0_9PEZI</name>
<feature type="non-terminal residue" evidence="5">
    <location>
        <position position="182"/>
    </location>
</feature>
<dbReference type="OrthoDB" id="5985073at2759"/>
<dbReference type="SUPFAM" id="SSF57016">
    <property type="entry name" value="Plant lectins/antimicrobial peptides"/>
    <property type="match status" value="1"/>
</dbReference>
<evidence type="ECO:0000259" key="4">
    <source>
        <dbReference type="PROSITE" id="PS50941"/>
    </source>
</evidence>
<evidence type="ECO:0000256" key="1">
    <source>
        <dbReference type="ARBA" id="ARBA00022669"/>
    </source>
</evidence>
<evidence type="ECO:0000256" key="2">
    <source>
        <dbReference type="ARBA" id="ARBA00023157"/>
    </source>
</evidence>
<dbReference type="InterPro" id="IPR036861">
    <property type="entry name" value="Endochitinase-like_sf"/>
</dbReference>
<evidence type="ECO:0000313" key="5">
    <source>
        <dbReference type="EMBL" id="KAF2089380.1"/>
    </source>
</evidence>
<dbReference type="AlphaFoldDB" id="A0A6A5YEJ0"/>